<dbReference type="Gene3D" id="3.40.50.300">
    <property type="entry name" value="P-loop containing nucleotide triphosphate hydrolases"/>
    <property type="match status" value="2"/>
</dbReference>
<feature type="compositionally biased region" description="Basic residues" evidence="5">
    <location>
        <begin position="214"/>
        <end position="232"/>
    </location>
</feature>
<gene>
    <name evidence="7" type="ORF">BXYJ_LOCUS6681</name>
</gene>
<dbReference type="InterPro" id="IPR050611">
    <property type="entry name" value="ABCF"/>
</dbReference>
<keyword evidence="2" id="KW-0677">Repeat</keyword>
<organism evidence="7 8">
    <name type="scientific">Bursaphelenchus xylophilus</name>
    <name type="common">Pinewood nematode worm</name>
    <name type="synonym">Aphelenchoides xylophilus</name>
    <dbReference type="NCBI Taxonomy" id="6326"/>
    <lineage>
        <taxon>Eukaryota</taxon>
        <taxon>Metazoa</taxon>
        <taxon>Ecdysozoa</taxon>
        <taxon>Nematoda</taxon>
        <taxon>Chromadorea</taxon>
        <taxon>Rhabditida</taxon>
        <taxon>Tylenchina</taxon>
        <taxon>Tylenchomorpha</taxon>
        <taxon>Aphelenchoidea</taxon>
        <taxon>Aphelenchoididae</taxon>
        <taxon>Bursaphelenchus</taxon>
    </lineage>
</organism>
<evidence type="ECO:0000313" key="8">
    <source>
        <dbReference type="Proteomes" id="UP000659654"/>
    </source>
</evidence>
<dbReference type="InterPro" id="IPR044399">
    <property type="entry name" value="Mb-like_M"/>
</dbReference>
<dbReference type="Pfam" id="PF12848">
    <property type="entry name" value="ABC_tran_Xtn"/>
    <property type="match status" value="1"/>
</dbReference>
<sequence>MGNAKSTEADGSGGEEKHEIKKKKDKENNKTTTSKEKGLTSGQKEILKFSMVNAKEDLGHRIYMRVMDKREDFMNFVEGLSKEERRDLTDHLREFLINVVDAVNDTEEMENLSKRFGSQHAQLRSSGFKPDFFVGIADAMTTECVFLDGATHGATECLVAWSQLTSQVFSAVRDGYYNELRRLRRLSNSKSMAEEPVEPVNQYFALTTMPSDAKKKRDAAKKTAAKGGKKPAKKEEPQTNGTQNGTNGTAVSTDPIVDAAVALLEQVEIDNAKARAVAGALGSHPKSVNFKINQLTITFHGREIVTDTTLEINQGHRYGLIGLNGSGKSTLLQAIYNREMPIPDHIDMYLLSREMVASDETALKAVYNVDQERIRLEALAEELAANPEDEAQDQLMEVYERLDEMDASQAEVKAARILHGLGFSRTMMMKKCRDFSGGWRMRIALARALYLKPTLLLLDEPTNHLDLDACVWLEGELASYKRALLIVSHSQDFMNNVCTNMIHLFQKKLIYYGGNYDTFIKTRVELLENQAKRYKWEQDQIAHMKEYIARFGHGSAKLARQAQSKEKTMAKMIAGGLTEKVETEQVKQFYFFNPGDIPPPVIMIQNVSFRYNDNTPYIYKNLEYGIDLDTRIALVGPNGAGKSTFLKLVSGSITPTDGQIRRHVHCKIGLYHQHLHEELPLDKSALEYMLESYPEVKEKEEMRKIIGRYGITGREQVCPIKQLSDGQRRRVSFAWLAWQQPHLLLLDEPTNHLDMESIDALAEAINAFDGGVILVSHDFRLVQQVADTIYICDHQTITRWEGDIFSFKKHLTQQIASGEKEFVER</sequence>
<protein>
    <submittedName>
        <fullName evidence="7">(pine wood nematode) hypothetical protein</fullName>
    </submittedName>
</protein>
<dbReference type="PANTHER" id="PTHR19211">
    <property type="entry name" value="ATP-BINDING TRANSPORT PROTEIN-RELATED"/>
    <property type="match status" value="1"/>
</dbReference>
<proteinExistence type="inferred from homology"/>
<dbReference type="InterPro" id="IPR017871">
    <property type="entry name" value="ABC_transporter-like_CS"/>
</dbReference>
<keyword evidence="4" id="KW-0067">ATP-binding</keyword>
<name>A0A7I8WJ52_BURXY</name>
<dbReference type="CDD" id="cd03221">
    <property type="entry name" value="ABCF_EF-3"/>
    <property type="match status" value="2"/>
</dbReference>
<dbReference type="Proteomes" id="UP000659654">
    <property type="component" value="Unassembled WGS sequence"/>
</dbReference>
<dbReference type="PROSITE" id="PS00211">
    <property type="entry name" value="ABC_TRANSPORTER_1"/>
    <property type="match status" value="1"/>
</dbReference>
<dbReference type="InterPro" id="IPR003439">
    <property type="entry name" value="ABC_transporter-like_ATP-bd"/>
</dbReference>
<dbReference type="InterPro" id="IPR003593">
    <property type="entry name" value="AAA+_ATPase"/>
</dbReference>
<dbReference type="Proteomes" id="UP000582659">
    <property type="component" value="Unassembled WGS sequence"/>
</dbReference>
<evidence type="ECO:0000256" key="5">
    <source>
        <dbReference type="SAM" id="MobiDB-lite"/>
    </source>
</evidence>
<dbReference type="OrthoDB" id="2110130at2759"/>
<keyword evidence="3" id="KW-0547">Nucleotide-binding</keyword>
<feature type="domain" description="ABC transporter" evidence="6">
    <location>
        <begin position="290"/>
        <end position="531"/>
    </location>
</feature>
<evidence type="ECO:0000313" key="7">
    <source>
        <dbReference type="EMBL" id="CAD5221444.1"/>
    </source>
</evidence>
<evidence type="ECO:0000256" key="2">
    <source>
        <dbReference type="ARBA" id="ARBA00022737"/>
    </source>
</evidence>
<feature type="compositionally biased region" description="Low complexity" evidence="5">
    <location>
        <begin position="238"/>
        <end position="249"/>
    </location>
</feature>
<feature type="region of interest" description="Disordered" evidence="5">
    <location>
        <begin position="211"/>
        <end position="251"/>
    </location>
</feature>
<evidence type="ECO:0000256" key="3">
    <source>
        <dbReference type="ARBA" id="ARBA00022741"/>
    </source>
</evidence>
<keyword evidence="8" id="KW-1185">Reference proteome</keyword>
<dbReference type="SMART" id="SM00382">
    <property type="entry name" value="AAA"/>
    <property type="match status" value="2"/>
</dbReference>
<dbReference type="EMBL" id="CAJFCV020000003">
    <property type="protein sequence ID" value="CAG9108449.1"/>
    <property type="molecule type" value="Genomic_DNA"/>
</dbReference>
<dbReference type="SUPFAM" id="SSF46458">
    <property type="entry name" value="Globin-like"/>
    <property type="match status" value="1"/>
</dbReference>
<dbReference type="SMR" id="A0A7I8WJ52"/>
<dbReference type="PROSITE" id="PS50893">
    <property type="entry name" value="ABC_TRANSPORTER_2"/>
    <property type="match status" value="2"/>
</dbReference>
<dbReference type="InterPro" id="IPR012292">
    <property type="entry name" value="Globin/Proto"/>
</dbReference>
<dbReference type="SUPFAM" id="SSF52540">
    <property type="entry name" value="P-loop containing nucleoside triphosphate hydrolases"/>
    <property type="match status" value="2"/>
</dbReference>
<evidence type="ECO:0000256" key="1">
    <source>
        <dbReference type="ARBA" id="ARBA00011054"/>
    </source>
</evidence>
<dbReference type="Pfam" id="PF00005">
    <property type="entry name" value="ABC_tran"/>
    <property type="match status" value="2"/>
</dbReference>
<feature type="domain" description="ABC transporter" evidence="6">
    <location>
        <begin position="602"/>
        <end position="819"/>
    </location>
</feature>
<comment type="similarity">
    <text evidence="1">Belongs to the ABC transporter superfamily. ABCF family. EF3 subfamily.</text>
</comment>
<dbReference type="CDD" id="cd01040">
    <property type="entry name" value="Mb-like"/>
    <property type="match status" value="1"/>
</dbReference>
<evidence type="ECO:0000256" key="4">
    <source>
        <dbReference type="ARBA" id="ARBA00022840"/>
    </source>
</evidence>
<dbReference type="AlphaFoldDB" id="A0A7I8WJ52"/>
<dbReference type="FunFam" id="3.40.50.300:FF:000683">
    <property type="entry name" value="Abc transporter f family member 1"/>
    <property type="match status" value="1"/>
</dbReference>
<dbReference type="FunFam" id="3.40.50.300:FF:000104">
    <property type="entry name" value="ATP-binding cassette sub-family F member 3"/>
    <property type="match status" value="1"/>
</dbReference>
<evidence type="ECO:0000259" key="6">
    <source>
        <dbReference type="PROSITE" id="PS50893"/>
    </source>
</evidence>
<dbReference type="InterPro" id="IPR009050">
    <property type="entry name" value="Globin-like_sf"/>
</dbReference>
<dbReference type="GO" id="GO:0019825">
    <property type="term" value="F:oxygen binding"/>
    <property type="evidence" value="ECO:0007669"/>
    <property type="project" value="InterPro"/>
</dbReference>
<dbReference type="Gene3D" id="1.10.490.10">
    <property type="entry name" value="Globins"/>
    <property type="match status" value="1"/>
</dbReference>
<comment type="caution">
    <text evidence="7">The sequence shown here is derived from an EMBL/GenBank/DDBJ whole genome shotgun (WGS) entry which is preliminary data.</text>
</comment>
<dbReference type="InterPro" id="IPR027417">
    <property type="entry name" value="P-loop_NTPase"/>
</dbReference>
<dbReference type="PANTHER" id="PTHR19211:SF15">
    <property type="entry name" value="ATP-BINDING CASSETTE SUB-FAMILY F MEMBER 2"/>
    <property type="match status" value="1"/>
</dbReference>
<dbReference type="InterPro" id="IPR032781">
    <property type="entry name" value="ABC_tran_Xtn"/>
</dbReference>
<dbReference type="GO" id="GO:0005524">
    <property type="term" value="F:ATP binding"/>
    <property type="evidence" value="ECO:0007669"/>
    <property type="project" value="UniProtKB-KW"/>
</dbReference>
<feature type="region of interest" description="Disordered" evidence="5">
    <location>
        <begin position="1"/>
        <end position="40"/>
    </location>
</feature>
<reference evidence="7" key="1">
    <citation type="submission" date="2020-09" db="EMBL/GenBank/DDBJ databases">
        <authorList>
            <person name="Kikuchi T."/>
        </authorList>
    </citation>
    <scope>NUCLEOTIDE SEQUENCE</scope>
    <source>
        <strain evidence="7">Ka4C1</strain>
    </source>
</reference>
<feature type="compositionally biased region" description="Basic and acidic residues" evidence="5">
    <location>
        <begin position="25"/>
        <end position="38"/>
    </location>
</feature>
<dbReference type="EMBL" id="CAJFDI010000003">
    <property type="protein sequence ID" value="CAD5221444.1"/>
    <property type="molecule type" value="Genomic_DNA"/>
</dbReference>
<accession>A0A7I8WJ52</accession>
<dbReference type="GO" id="GO:0020037">
    <property type="term" value="F:heme binding"/>
    <property type="evidence" value="ECO:0007669"/>
    <property type="project" value="InterPro"/>
</dbReference>
<dbReference type="GO" id="GO:0016887">
    <property type="term" value="F:ATP hydrolysis activity"/>
    <property type="evidence" value="ECO:0007669"/>
    <property type="project" value="InterPro"/>
</dbReference>